<name>A0AA42LVF4_9BURK</name>
<comment type="caution">
    <text evidence="4">The sequence shown here is derived from an EMBL/GenBank/DDBJ whole genome shotgun (WGS) entry which is preliminary data.</text>
</comment>
<protein>
    <submittedName>
        <fullName evidence="4">Phage tail tape measure protein</fullName>
    </submittedName>
</protein>
<feature type="compositionally biased region" description="Basic and acidic residues" evidence="1">
    <location>
        <begin position="512"/>
        <end position="528"/>
    </location>
</feature>
<dbReference type="EMBL" id="JAOCDZ010000037">
    <property type="protein sequence ID" value="MDH0740130.1"/>
    <property type="molecule type" value="Genomic_DNA"/>
</dbReference>
<dbReference type="NCBIfam" id="TIGR01541">
    <property type="entry name" value="tape_meas_lam_C"/>
    <property type="match status" value="1"/>
</dbReference>
<evidence type="ECO:0000313" key="4">
    <source>
        <dbReference type="EMBL" id="MDH0740130.1"/>
    </source>
</evidence>
<evidence type="ECO:0000313" key="5">
    <source>
        <dbReference type="Proteomes" id="UP001161094"/>
    </source>
</evidence>
<dbReference type="RefSeq" id="WP_279997546.1">
    <property type="nucleotide sequence ID" value="NZ_JAOCDZ010000037.1"/>
</dbReference>
<sequence>MTEKILGVTLTANEADLTRGFGAAEAATTQFAAKTEAALGRAGAATAQMGAAAGQMNQAVNATATGGRAFTQTSERFVQALERQVLAIGKTRSELLELQAAELGVGSRAAPLIARLREQEVAMGAAGRSFDKYGNSAAQTAAAMRGVPAQLTDIVVSLQGGQQPMTVLLQQGGQLKDMFGGVVPAAKALGTTLLGLISSYTLAAGAVAGFALAAYSGHEEAQRWNRTIQLTGNYAGVTAGNIRAMSAAAASFGGGSLGNARQAVEALVSTGQITKQTIESLSGTMVELQRVSGQSMDDISKDFARMPEGVTKWAEEHNRSMNFMSLAQWDYIRTLEETGAREAAMQATSKALHDYLGSEATQKVGILERAWKGLKSEVTGAWEAMKAFGRDATYDDKIADVEERIRDRETKLQRGALNPHNRRRVEMNLAADRAELASLRDQKGVDEATAQVKGLNGAANAGSIDAAKRLDAFDRENNKVKQLNLALAENLRLENAIRAVDPNDKRISPEAVKARESATRKKFEDKDASSTGQNGLSAQLAAMQAQARLREESLRAETTALEGQRAAGLLSEEDFIRRRAAAQRAALVDELAIVRQQADLAGGKKQLAERERYLGRVQELEAQIARSQQQEATDIEKYQAKIRGALRATQLDIANYRETRDLQVSRQMNALTLGSNDRAFADSVNQAQDRFRRIQDGFTDKMLREGGAGALDSEQYQQGIAQIDAAMQAQVQREREYMQQRVALQGDWKNGALLAVNEWVDGSANLMAQSQQVFSSLFTGMENAVASFVTTGKANFGDFTKSILADMAKIAARQAMLGLVTSIAGSLFGAASGAAAGTEAMASSVQAAGGDGIGSLIASNGWGVANAKGNVYTSPSLSAYSGGIYDTPQVFAFAKGAGVFGEAGPEAILPLKRAADGSLGVRAQIPNAVAGGAGNGSSGPVQVSIYVQAGEQTQSESTPGWEQFGKEIGEFVDARVDRLLARSYKPGGAGWNARNNRS</sequence>
<evidence type="ECO:0000259" key="2">
    <source>
        <dbReference type="Pfam" id="PF06791"/>
    </source>
</evidence>
<evidence type="ECO:0000256" key="1">
    <source>
        <dbReference type="SAM" id="MobiDB-lite"/>
    </source>
</evidence>
<reference evidence="4" key="1">
    <citation type="submission" date="2022-09" db="EMBL/GenBank/DDBJ databases">
        <title>Intensive care unit water sources are persistently colonized with multi-drug resistant bacteria and are the site of extensive horizontal gene transfer of antibiotic resistance genes.</title>
        <authorList>
            <person name="Diorio-Toth L."/>
        </authorList>
    </citation>
    <scope>NUCLEOTIDE SEQUENCE</scope>
    <source>
        <strain evidence="4">GD03843</strain>
    </source>
</reference>
<dbReference type="Pfam" id="PF09718">
    <property type="entry name" value="Tape_meas_lam_C"/>
    <property type="match status" value="1"/>
</dbReference>
<feature type="domain" description="Bacteriophage tail tape measure C-terminal" evidence="3">
    <location>
        <begin position="746"/>
        <end position="820"/>
    </location>
</feature>
<accession>A0AA42LVF4</accession>
<dbReference type="Proteomes" id="UP001161094">
    <property type="component" value="Unassembled WGS sequence"/>
</dbReference>
<proteinExistence type="predicted"/>
<dbReference type="InterPro" id="IPR006431">
    <property type="entry name" value="Phage_tape_meas_C"/>
</dbReference>
<feature type="region of interest" description="Disordered" evidence="1">
    <location>
        <begin position="512"/>
        <end position="536"/>
    </location>
</feature>
<dbReference type="Pfam" id="PF06791">
    <property type="entry name" value="TMP_2"/>
    <property type="match status" value="1"/>
</dbReference>
<organism evidence="4 5">
    <name type="scientific">Achromobacter spanius</name>
    <dbReference type="NCBI Taxonomy" id="217203"/>
    <lineage>
        <taxon>Bacteria</taxon>
        <taxon>Pseudomonadati</taxon>
        <taxon>Pseudomonadota</taxon>
        <taxon>Betaproteobacteria</taxon>
        <taxon>Burkholderiales</taxon>
        <taxon>Alcaligenaceae</taxon>
        <taxon>Achromobacter</taxon>
    </lineage>
</organism>
<evidence type="ECO:0000259" key="3">
    <source>
        <dbReference type="Pfam" id="PF09718"/>
    </source>
</evidence>
<feature type="domain" description="Bacteriophage tail tape measure N-terminal" evidence="2">
    <location>
        <begin position="130"/>
        <end position="333"/>
    </location>
</feature>
<gene>
    <name evidence="4" type="ORF">N5D93_30320</name>
</gene>
<dbReference type="AlphaFoldDB" id="A0AA42LVF4"/>
<dbReference type="InterPro" id="IPR009628">
    <property type="entry name" value="Phage_tape_measure_N"/>
</dbReference>